<reference evidence="2" key="1">
    <citation type="journal article" date="2017" name="Science">
        <title>Giant viruses with an expanded complement of translation system components.</title>
        <authorList>
            <person name="Schulz F."/>
            <person name="Yutin N."/>
            <person name="Ivanova N.N."/>
            <person name="Ortega D.R."/>
            <person name="Lee T.K."/>
            <person name="Vierheilig J."/>
            <person name="Daims H."/>
            <person name="Horn M."/>
            <person name="Wagner M."/>
            <person name="Jensen G.J."/>
            <person name="Kyrpides N.C."/>
            <person name="Koonin E.V."/>
            <person name="Woyke T."/>
        </authorList>
    </citation>
    <scope>NUCLEOTIDE SEQUENCE</scope>
    <source>
        <strain evidence="2">ILV1</strain>
    </source>
</reference>
<dbReference type="SUPFAM" id="SSF47113">
    <property type="entry name" value="Histone-fold"/>
    <property type="match status" value="1"/>
</dbReference>
<feature type="compositionally biased region" description="Polar residues" evidence="1">
    <location>
        <begin position="210"/>
        <end position="221"/>
    </location>
</feature>
<dbReference type="EMBL" id="KY684085">
    <property type="protein sequence ID" value="ARF09530.1"/>
    <property type="molecule type" value="Genomic_DNA"/>
</dbReference>
<proteinExistence type="predicted"/>
<dbReference type="Gene3D" id="1.10.20.10">
    <property type="entry name" value="Histone, subunit A"/>
    <property type="match status" value="1"/>
</dbReference>
<organism evidence="2">
    <name type="scientific">Indivirus ILV1</name>
    <dbReference type="NCBI Taxonomy" id="1977633"/>
    <lineage>
        <taxon>Viruses</taxon>
        <taxon>Varidnaviria</taxon>
        <taxon>Bamfordvirae</taxon>
        <taxon>Nucleocytoviricota</taxon>
        <taxon>Megaviricetes</taxon>
        <taxon>Imitervirales</taxon>
        <taxon>Mimiviridae</taxon>
        <taxon>Klosneuvirinae</taxon>
        <taxon>Indivirus</taxon>
    </lineage>
</organism>
<name>A0A1V0SCT1_9VIRU</name>
<gene>
    <name evidence="2" type="ORF">Indivirus_1_153</name>
</gene>
<sequence length="329" mass="36918">MSTEKKPNKTTEKAGLTFNVNTIKQKLKSYYEGQDLLTLMFSGGHIAITATLEKLWETILHECLKRVGKDKSGVRQVNRESLQYSVLMHSGLERYFMSHFRYYDVSLEYKDQSPVINTELDKVMERVDKDMSLTSKARNLAHYMLLKVFSHLAVTAHGFVEYAKKKSLDGRSVTFAVSTVFHESVSSDFNKEITRVMKEFGEELEETHAANETPSDTQGTTPAGEADTGDGEEEKQSAKTKNTKKTTSTTSTTSSSTTSTKNAKKKTETIEEEADDKEEQEEQEEQDEKEDNDEKPEEAAPSKSTKKAVTGSTTKKSSNSPKQTKNGKK</sequence>
<accession>A0A1V0SCT1</accession>
<dbReference type="InterPro" id="IPR009072">
    <property type="entry name" value="Histone-fold"/>
</dbReference>
<feature type="region of interest" description="Disordered" evidence="1">
    <location>
        <begin position="204"/>
        <end position="329"/>
    </location>
</feature>
<protein>
    <submittedName>
        <fullName evidence="2">Uncharacterized protein</fullName>
    </submittedName>
</protein>
<evidence type="ECO:0000313" key="2">
    <source>
        <dbReference type="EMBL" id="ARF09530.1"/>
    </source>
</evidence>
<evidence type="ECO:0000256" key="1">
    <source>
        <dbReference type="SAM" id="MobiDB-lite"/>
    </source>
</evidence>
<feature type="compositionally biased region" description="Low complexity" evidence="1">
    <location>
        <begin position="245"/>
        <end position="261"/>
    </location>
</feature>
<feature type="compositionally biased region" description="Polar residues" evidence="1">
    <location>
        <begin position="310"/>
        <end position="329"/>
    </location>
</feature>
<dbReference type="GO" id="GO:0046982">
    <property type="term" value="F:protein heterodimerization activity"/>
    <property type="evidence" value="ECO:0007669"/>
    <property type="project" value="InterPro"/>
</dbReference>
<feature type="compositionally biased region" description="Acidic residues" evidence="1">
    <location>
        <begin position="270"/>
        <end position="296"/>
    </location>
</feature>